<evidence type="ECO:0000313" key="2">
    <source>
        <dbReference type="EMBL" id="KAK2076136.1"/>
    </source>
</evidence>
<dbReference type="Proteomes" id="UP001255856">
    <property type="component" value="Unassembled WGS sequence"/>
</dbReference>
<dbReference type="EMBL" id="JASFZW010000011">
    <property type="protein sequence ID" value="KAK2076136.1"/>
    <property type="molecule type" value="Genomic_DNA"/>
</dbReference>
<comment type="caution">
    <text evidence="2">The sequence shown here is derived from an EMBL/GenBank/DDBJ whole genome shotgun (WGS) entry which is preliminary data.</text>
</comment>
<dbReference type="AlphaFoldDB" id="A0AAD9IEQ0"/>
<dbReference type="InterPro" id="IPR026140">
    <property type="entry name" value="Ribosomal_mS26"/>
</dbReference>
<proteinExistence type="predicted"/>
<protein>
    <submittedName>
        <fullName evidence="2">Uncharacterized protein</fullName>
    </submittedName>
</protein>
<dbReference type="Pfam" id="PF14943">
    <property type="entry name" value="MRP-S26"/>
    <property type="match status" value="1"/>
</dbReference>
<dbReference type="GO" id="GO:0005763">
    <property type="term" value="C:mitochondrial small ribosomal subunit"/>
    <property type="evidence" value="ECO:0007669"/>
    <property type="project" value="InterPro"/>
</dbReference>
<evidence type="ECO:0000256" key="1">
    <source>
        <dbReference type="SAM" id="MobiDB-lite"/>
    </source>
</evidence>
<keyword evidence="3" id="KW-1185">Reference proteome</keyword>
<evidence type="ECO:0000313" key="3">
    <source>
        <dbReference type="Proteomes" id="UP001255856"/>
    </source>
</evidence>
<accession>A0AAD9IEQ0</accession>
<name>A0AAD9IEQ0_PROWI</name>
<reference evidence="2" key="1">
    <citation type="submission" date="2021-01" db="EMBL/GenBank/DDBJ databases">
        <authorList>
            <person name="Eckstrom K.M.E."/>
        </authorList>
    </citation>
    <scope>NUCLEOTIDE SEQUENCE</scope>
    <source>
        <strain evidence="2">UVCC 0001</strain>
    </source>
</reference>
<sequence>MAGRVQRIAQAVCAAARQSSPASTSGAQGLENRYLQLLTTRSMTTATEYAKKRAEYTEKLSELRKAWAVEHAERVAAKEAKRAAEKRAADVRHVGQRGAEVREKQQKAAVSHEEHVAQKQQQAALLAESANWIAPENLEAAVQRALDNPQPLPGNWS</sequence>
<gene>
    <name evidence="2" type="ORF">QBZ16_001068</name>
</gene>
<feature type="region of interest" description="Disordered" evidence="1">
    <location>
        <begin position="80"/>
        <end position="99"/>
    </location>
</feature>
<organism evidence="2 3">
    <name type="scientific">Prototheca wickerhamii</name>
    <dbReference type="NCBI Taxonomy" id="3111"/>
    <lineage>
        <taxon>Eukaryota</taxon>
        <taxon>Viridiplantae</taxon>
        <taxon>Chlorophyta</taxon>
        <taxon>core chlorophytes</taxon>
        <taxon>Trebouxiophyceae</taxon>
        <taxon>Chlorellales</taxon>
        <taxon>Chlorellaceae</taxon>
        <taxon>Prototheca</taxon>
    </lineage>
</organism>